<sequence length="190" mass="21544">MRKCALNYLLSDSLLWDKKIVLKNQNPLVLRSGDGTGKEVPTTRLTVDGLPVSYSKGELEEKLRKLNLNILGSLILDRARDSDGRMTCWLTGRRWLWIEVPKVPLPRTLYLAPFTATLYHREMESLGTSKSCYKYGALGHIARECKQGSLDENKKVTTNSHDNIEERGNESERNAKDSEEERMDSSGEEG</sequence>
<feature type="region of interest" description="Disordered" evidence="1">
    <location>
        <begin position="150"/>
        <end position="190"/>
    </location>
</feature>
<comment type="caution">
    <text evidence="2">The sequence shown here is derived from an EMBL/GenBank/DDBJ whole genome shotgun (WGS) entry which is preliminary data.</text>
</comment>
<evidence type="ECO:0000256" key="1">
    <source>
        <dbReference type="SAM" id="MobiDB-lite"/>
    </source>
</evidence>
<accession>A0AAV4JD17</accession>
<reference evidence="2 3" key="1">
    <citation type="journal article" date="2021" name="Elife">
        <title>Chloroplast acquisition without the gene transfer in kleptoplastic sea slugs, Plakobranchus ocellatus.</title>
        <authorList>
            <person name="Maeda T."/>
            <person name="Takahashi S."/>
            <person name="Yoshida T."/>
            <person name="Shimamura S."/>
            <person name="Takaki Y."/>
            <person name="Nagai Y."/>
            <person name="Toyoda A."/>
            <person name="Suzuki Y."/>
            <person name="Arimoto A."/>
            <person name="Ishii H."/>
            <person name="Satoh N."/>
            <person name="Nishiyama T."/>
            <person name="Hasebe M."/>
            <person name="Maruyama T."/>
            <person name="Minagawa J."/>
            <person name="Obokata J."/>
            <person name="Shigenobu S."/>
        </authorList>
    </citation>
    <scope>NUCLEOTIDE SEQUENCE [LARGE SCALE GENOMIC DNA]</scope>
</reference>
<protein>
    <recommendedName>
        <fullName evidence="4">CCHC-type domain-containing protein</fullName>
    </recommendedName>
</protein>
<keyword evidence="3" id="KW-1185">Reference proteome</keyword>
<evidence type="ECO:0000313" key="2">
    <source>
        <dbReference type="EMBL" id="GFS18867.1"/>
    </source>
</evidence>
<name>A0AAV4JD17_9GAST</name>
<evidence type="ECO:0000313" key="3">
    <source>
        <dbReference type="Proteomes" id="UP000762676"/>
    </source>
</evidence>
<proteinExistence type="predicted"/>
<dbReference type="AlphaFoldDB" id="A0AAV4JD17"/>
<evidence type="ECO:0008006" key="4">
    <source>
        <dbReference type="Google" id="ProtNLM"/>
    </source>
</evidence>
<organism evidence="2 3">
    <name type="scientific">Elysia marginata</name>
    <dbReference type="NCBI Taxonomy" id="1093978"/>
    <lineage>
        <taxon>Eukaryota</taxon>
        <taxon>Metazoa</taxon>
        <taxon>Spiralia</taxon>
        <taxon>Lophotrochozoa</taxon>
        <taxon>Mollusca</taxon>
        <taxon>Gastropoda</taxon>
        <taxon>Heterobranchia</taxon>
        <taxon>Euthyneura</taxon>
        <taxon>Panpulmonata</taxon>
        <taxon>Sacoglossa</taxon>
        <taxon>Placobranchoidea</taxon>
        <taxon>Plakobranchidae</taxon>
        <taxon>Elysia</taxon>
    </lineage>
</organism>
<gene>
    <name evidence="2" type="ORF">ElyMa_005017300</name>
</gene>
<feature type="compositionally biased region" description="Basic and acidic residues" evidence="1">
    <location>
        <begin position="162"/>
        <end position="190"/>
    </location>
</feature>
<dbReference type="Proteomes" id="UP000762676">
    <property type="component" value="Unassembled WGS sequence"/>
</dbReference>
<dbReference type="EMBL" id="BMAT01010037">
    <property type="protein sequence ID" value="GFS18867.1"/>
    <property type="molecule type" value="Genomic_DNA"/>
</dbReference>